<dbReference type="Proteomes" id="UP000752292">
    <property type="component" value="Unassembled WGS sequence"/>
</dbReference>
<evidence type="ECO:0008006" key="3">
    <source>
        <dbReference type="Google" id="ProtNLM"/>
    </source>
</evidence>
<proteinExistence type="predicted"/>
<gene>
    <name evidence="1" type="ORF">HY618_07405</name>
</gene>
<reference evidence="1" key="1">
    <citation type="submission" date="2020-07" db="EMBL/GenBank/DDBJ databases">
        <title>Huge and variable diversity of episymbiotic CPR bacteria and DPANN archaea in groundwater ecosystems.</title>
        <authorList>
            <person name="He C.Y."/>
            <person name="Keren R."/>
            <person name="Whittaker M."/>
            <person name="Farag I.F."/>
            <person name="Doudna J."/>
            <person name="Cate J.H.D."/>
            <person name="Banfield J.F."/>
        </authorList>
    </citation>
    <scope>NUCLEOTIDE SEQUENCE</scope>
    <source>
        <strain evidence="1">NC_groundwater_1370_Ag_S-0.2um_69_93</strain>
    </source>
</reference>
<organism evidence="1 2">
    <name type="scientific">Tectimicrobiota bacterium</name>
    <dbReference type="NCBI Taxonomy" id="2528274"/>
    <lineage>
        <taxon>Bacteria</taxon>
        <taxon>Pseudomonadati</taxon>
        <taxon>Nitrospinota/Tectimicrobiota group</taxon>
        <taxon>Candidatus Tectimicrobiota</taxon>
    </lineage>
</organism>
<feature type="non-terminal residue" evidence="1">
    <location>
        <position position="82"/>
    </location>
</feature>
<protein>
    <recommendedName>
        <fullName evidence="3">Aminopeptidase</fullName>
    </recommendedName>
</protein>
<comment type="caution">
    <text evidence="1">The sequence shown here is derived from an EMBL/GenBank/DDBJ whole genome shotgun (WGS) entry which is preliminary data.</text>
</comment>
<sequence>MIKFNMAPAARKLAGHVMAVKPGEKALIVTDSGRSPCITEALAHAIAGAGARLAIAEMPPHPMGGVDPPAHVTAAIQASDVV</sequence>
<dbReference type="EMBL" id="JACQRX010000322">
    <property type="protein sequence ID" value="MBI4252271.1"/>
    <property type="molecule type" value="Genomic_DNA"/>
</dbReference>
<evidence type="ECO:0000313" key="2">
    <source>
        <dbReference type="Proteomes" id="UP000752292"/>
    </source>
</evidence>
<dbReference type="AlphaFoldDB" id="A0A932ZVR8"/>
<evidence type="ECO:0000313" key="1">
    <source>
        <dbReference type="EMBL" id="MBI4252271.1"/>
    </source>
</evidence>
<name>A0A932ZVR8_UNCTE</name>
<accession>A0A932ZVR8</accession>